<dbReference type="PATRIC" id="fig|1423773.3.peg.877"/>
<comment type="caution">
    <text evidence="1">The sequence shown here is derived from an EMBL/GenBank/DDBJ whole genome shotgun (WGS) entry which is preliminary data.</text>
</comment>
<dbReference type="EMBL" id="AZDT01000063">
    <property type="protein sequence ID" value="KRK73105.1"/>
    <property type="molecule type" value="Genomic_DNA"/>
</dbReference>
<evidence type="ECO:0000313" key="2">
    <source>
        <dbReference type="Proteomes" id="UP000051162"/>
    </source>
</evidence>
<evidence type="ECO:0000313" key="1">
    <source>
        <dbReference type="EMBL" id="KRK73105.1"/>
    </source>
</evidence>
<dbReference type="AlphaFoldDB" id="A0A0R1JXK9"/>
<gene>
    <name evidence="1" type="ORF">FD30_GL000852</name>
</gene>
<name>A0A0R1JXK9_9LACO</name>
<accession>A0A0R1JXK9</accession>
<protein>
    <submittedName>
        <fullName evidence="1">Uncharacterized protein</fullName>
    </submittedName>
</protein>
<organism evidence="1 2">
    <name type="scientific">Levilactobacillus namurensis DSM 19117</name>
    <dbReference type="NCBI Taxonomy" id="1423773"/>
    <lineage>
        <taxon>Bacteria</taxon>
        <taxon>Bacillati</taxon>
        <taxon>Bacillota</taxon>
        <taxon>Bacilli</taxon>
        <taxon>Lactobacillales</taxon>
        <taxon>Lactobacillaceae</taxon>
        <taxon>Levilactobacillus</taxon>
    </lineage>
</organism>
<keyword evidence="2" id="KW-1185">Reference proteome</keyword>
<sequence length="144" mass="17032">MENNMKFSRYFITEQNEFYIFTKGLEDVVYLLITDTFSKADKSFGLKFFDTDFEPNDNHIKVQAATFRDLTDEEDAFINNFVEGLFSFKPSIDIFIDYLRIEDELSFDYPTDSGFEDMVKKINLIFKSSVIMKEPRTMNNLIQK</sequence>
<reference evidence="1 2" key="1">
    <citation type="journal article" date="2015" name="Genome Announc.">
        <title>Expanding the biotechnology potential of lactobacilli through comparative genomics of 213 strains and associated genera.</title>
        <authorList>
            <person name="Sun Z."/>
            <person name="Harris H.M."/>
            <person name="McCann A."/>
            <person name="Guo C."/>
            <person name="Argimon S."/>
            <person name="Zhang W."/>
            <person name="Yang X."/>
            <person name="Jeffery I.B."/>
            <person name="Cooney J.C."/>
            <person name="Kagawa T.F."/>
            <person name="Liu W."/>
            <person name="Song Y."/>
            <person name="Salvetti E."/>
            <person name="Wrobel A."/>
            <person name="Rasinkangas P."/>
            <person name="Parkhill J."/>
            <person name="Rea M.C."/>
            <person name="O'Sullivan O."/>
            <person name="Ritari J."/>
            <person name="Douillard F.P."/>
            <person name="Paul Ross R."/>
            <person name="Yang R."/>
            <person name="Briner A.E."/>
            <person name="Felis G.E."/>
            <person name="de Vos W.M."/>
            <person name="Barrangou R."/>
            <person name="Klaenhammer T.R."/>
            <person name="Caufield P.W."/>
            <person name="Cui Y."/>
            <person name="Zhang H."/>
            <person name="O'Toole P.W."/>
        </authorList>
    </citation>
    <scope>NUCLEOTIDE SEQUENCE [LARGE SCALE GENOMIC DNA]</scope>
    <source>
        <strain evidence="1 2">DSM 19117</strain>
    </source>
</reference>
<dbReference type="Proteomes" id="UP000051162">
    <property type="component" value="Unassembled WGS sequence"/>
</dbReference>
<proteinExistence type="predicted"/>